<name>A0ABV0UHU6_9TELE</name>
<feature type="region of interest" description="Disordered" evidence="1">
    <location>
        <begin position="1"/>
        <end position="45"/>
    </location>
</feature>
<proteinExistence type="predicted"/>
<dbReference type="Proteomes" id="UP001482620">
    <property type="component" value="Unassembled WGS sequence"/>
</dbReference>
<accession>A0ABV0UHU6</accession>
<keyword evidence="3" id="KW-1185">Reference proteome</keyword>
<protein>
    <submittedName>
        <fullName evidence="2">Uncharacterized protein</fullName>
    </submittedName>
</protein>
<comment type="caution">
    <text evidence="2">The sequence shown here is derived from an EMBL/GenBank/DDBJ whole genome shotgun (WGS) entry which is preliminary data.</text>
</comment>
<evidence type="ECO:0000313" key="2">
    <source>
        <dbReference type="EMBL" id="MEQ2244830.1"/>
    </source>
</evidence>
<dbReference type="EMBL" id="JAHRIQ010071758">
    <property type="protein sequence ID" value="MEQ2244830.1"/>
    <property type="molecule type" value="Genomic_DNA"/>
</dbReference>
<sequence>MPPNPKAMNPLLTAQEHTAAGELHPRKSDEATPTQCKLHTQLHSKHHHCILPCTTQCAATAGQGPRATPPQPPPTGATGQTPSSVELTTEPPTPHQDGTNSPGKRSPASVKYSGPASLTMPPQPHRYITSLPLQR</sequence>
<feature type="region of interest" description="Disordered" evidence="1">
    <location>
        <begin position="59"/>
        <end position="135"/>
    </location>
</feature>
<reference evidence="2 3" key="1">
    <citation type="submission" date="2021-06" db="EMBL/GenBank/DDBJ databases">
        <authorList>
            <person name="Palmer J.M."/>
        </authorList>
    </citation>
    <scope>NUCLEOTIDE SEQUENCE [LARGE SCALE GENOMIC DNA]</scope>
    <source>
        <strain evidence="3">if_2019</strain>
        <tissue evidence="2">Muscle</tissue>
    </source>
</reference>
<organism evidence="2 3">
    <name type="scientific">Ilyodon furcidens</name>
    <name type="common">goldbreast splitfin</name>
    <dbReference type="NCBI Taxonomy" id="33524"/>
    <lineage>
        <taxon>Eukaryota</taxon>
        <taxon>Metazoa</taxon>
        <taxon>Chordata</taxon>
        <taxon>Craniata</taxon>
        <taxon>Vertebrata</taxon>
        <taxon>Euteleostomi</taxon>
        <taxon>Actinopterygii</taxon>
        <taxon>Neopterygii</taxon>
        <taxon>Teleostei</taxon>
        <taxon>Neoteleostei</taxon>
        <taxon>Acanthomorphata</taxon>
        <taxon>Ovalentaria</taxon>
        <taxon>Atherinomorphae</taxon>
        <taxon>Cyprinodontiformes</taxon>
        <taxon>Goodeidae</taxon>
        <taxon>Ilyodon</taxon>
    </lineage>
</organism>
<evidence type="ECO:0000313" key="3">
    <source>
        <dbReference type="Proteomes" id="UP001482620"/>
    </source>
</evidence>
<gene>
    <name evidence="2" type="ORF">ILYODFUR_021221</name>
</gene>
<evidence type="ECO:0000256" key="1">
    <source>
        <dbReference type="SAM" id="MobiDB-lite"/>
    </source>
</evidence>